<evidence type="ECO:0000313" key="3">
    <source>
        <dbReference type="EMBL" id="OAC99431.1"/>
    </source>
</evidence>
<dbReference type="AlphaFoldDB" id="A0A168I157"/>
<dbReference type="STRING" id="747725.A0A168I157"/>
<proteinExistence type="predicted"/>
<dbReference type="PANTHER" id="PTHR38123">
    <property type="entry name" value="CELL WALL SERINE-THREONINE-RICH GALACTOMANNOPROTEIN MP1 (AFU_ORTHOLOGUE AFUA_4G03240)"/>
    <property type="match status" value="1"/>
</dbReference>
<dbReference type="EMBL" id="AMYB01000008">
    <property type="protein sequence ID" value="OAC99430.1"/>
    <property type="molecule type" value="Genomic_DNA"/>
</dbReference>
<feature type="chain" id="PRO_5008241495" description="Hydrophobic surface binding protein" evidence="1">
    <location>
        <begin position="20"/>
        <end position="185"/>
    </location>
</feature>
<evidence type="ECO:0000313" key="4">
    <source>
        <dbReference type="Proteomes" id="UP000077051"/>
    </source>
</evidence>
<feature type="signal peptide" evidence="1">
    <location>
        <begin position="1"/>
        <end position="19"/>
    </location>
</feature>
<keyword evidence="4" id="KW-1185">Reference proteome</keyword>
<comment type="caution">
    <text evidence="2">The sequence shown here is derived from an EMBL/GenBank/DDBJ whole genome shotgun (WGS) entry which is preliminary data.</text>
</comment>
<dbReference type="Gene3D" id="1.20.1280.140">
    <property type="match status" value="1"/>
</dbReference>
<evidence type="ECO:0000313" key="2">
    <source>
        <dbReference type="EMBL" id="OAC99430.1"/>
    </source>
</evidence>
<evidence type="ECO:0008006" key="5">
    <source>
        <dbReference type="Google" id="ProtNLM"/>
    </source>
</evidence>
<evidence type="ECO:0000256" key="1">
    <source>
        <dbReference type="SAM" id="SignalP"/>
    </source>
</evidence>
<dbReference type="PANTHER" id="PTHR38123:SF1">
    <property type="entry name" value="HYDROPHOBIC SURFACE BINDING PROTEIN"/>
    <property type="match status" value="1"/>
</dbReference>
<dbReference type="EMBL" id="AMYB01000008">
    <property type="protein sequence ID" value="OAC99431.1"/>
    <property type="molecule type" value="Genomic_DNA"/>
</dbReference>
<protein>
    <recommendedName>
        <fullName evidence="5">Hydrophobic surface binding protein</fullName>
    </recommendedName>
</protein>
<reference evidence="2 4" key="1">
    <citation type="submission" date="2015-06" db="EMBL/GenBank/DDBJ databases">
        <title>Expansion of signal transduction pathways in fungi by whole-genome duplication.</title>
        <authorList>
            <consortium name="DOE Joint Genome Institute"/>
            <person name="Corrochano L.M."/>
            <person name="Kuo A."/>
            <person name="Marcet-Houben M."/>
            <person name="Polaino S."/>
            <person name="Salamov A."/>
            <person name="Villalobos J.M."/>
            <person name="Alvarez M.I."/>
            <person name="Avalos J."/>
            <person name="Benito E.P."/>
            <person name="Benoit I."/>
            <person name="Burger G."/>
            <person name="Camino L.P."/>
            <person name="Canovas D."/>
            <person name="Cerda-Olmedo E."/>
            <person name="Cheng J.-F."/>
            <person name="Dominguez A."/>
            <person name="Elias M."/>
            <person name="Eslava A.P."/>
            <person name="Glaser F."/>
            <person name="Grimwood J."/>
            <person name="Gutierrez G."/>
            <person name="Heitman J."/>
            <person name="Henrissat B."/>
            <person name="Iturriaga E.A."/>
            <person name="Lang B.F."/>
            <person name="Lavin J.L."/>
            <person name="Lee S."/>
            <person name="Li W."/>
            <person name="Lindquist E."/>
            <person name="Lopez-Garcia S."/>
            <person name="Luque E.M."/>
            <person name="Marcos A.T."/>
            <person name="Martin J."/>
            <person name="Mccluskey K."/>
            <person name="Medina H.R."/>
            <person name="Miralles-Duran A."/>
            <person name="Miyazaki A."/>
            <person name="Munoz-Torres E."/>
            <person name="Oguiza J.A."/>
            <person name="Ohm R."/>
            <person name="Olmedo M."/>
            <person name="Orejas M."/>
            <person name="Ortiz-Castellanos L."/>
            <person name="Pisabarro A.G."/>
            <person name="Rodriguez-Romero J."/>
            <person name="Ruiz-Herrera J."/>
            <person name="Ruiz-Vazquez R."/>
            <person name="Sanz C."/>
            <person name="Schackwitz W."/>
            <person name="Schmutz J."/>
            <person name="Shahriari M."/>
            <person name="Shelest E."/>
            <person name="Silva-Franco F."/>
            <person name="Soanes D."/>
            <person name="Syed K."/>
            <person name="Tagua V.G."/>
            <person name="Talbot N.J."/>
            <person name="Thon M."/>
            <person name="De Vries R.P."/>
            <person name="Wiebenga A."/>
            <person name="Yadav J.S."/>
            <person name="Braun E.L."/>
            <person name="Baker S."/>
            <person name="Garre V."/>
            <person name="Horwitz B."/>
            <person name="Torres-Martinez S."/>
            <person name="Idnurm A."/>
            <person name="Herrera-Estrella A."/>
            <person name="Gabaldon T."/>
            <person name="Grigoriev I.V."/>
        </authorList>
    </citation>
    <scope>NUCLEOTIDE SEQUENCE [LARGE SCALE GENOMIC DNA]</scope>
    <source>
        <strain evidence="2 4">CBS 277.49</strain>
    </source>
</reference>
<dbReference type="OrthoDB" id="3485059at2759"/>
<dbReference type="GO" id="GO:0005576">
    <property type="term" value="C:extracellular region"/>
    <property type="evidence" value="ECO:0007669"/>
    <property type="project" value="TreeGrafter"/>
</dbReference>
<dbReference type="InterPro" id="IPR021054">
    <property type="entry name" value="Cell_wall_mannoprotein_1"/>
</dbReference>
<dbReference type="VEuPathDB" id="FungiDB:MUCCIDRAFT_166851"/>
<dbReference type="VEuPathDB" id="FungiDB:MUCCIDRAFT_166852"/>
<accession>A0A168I157</accession>
<dbReference type="Proteomes" id="UP000077051">
    <property type="component" value="Unassembled WGS sequence"/>
</dbReference>
<name>A0A168I157_MUCCL</name>
<dbReference type="Pfam" id="PF12296">
    <property type="entry name" value="HsbA"/>
    <property type="match status" value="1"/>
</dbReference>
<keyword evidence="1" id="KW-0732">Signal</keyword>
<organism evidence="2 4">
    <name type="scientific">Mucor lusitanicus CBS 277.49</name>
    <dbReference type="NCBI Taxonomy" id="747725"/>
    <lineage>
        <taxon>Eukaryota</taxon>
        <taxon>Fungi</taxon>
        <taxon>Fungi incertae sedis</taxon>
        <taxon>Mucoromycota</taxon>
        <taxon>Mucoromycotina</taxon>
        <taxon>Mucoromycetes</taxon>
        <taxon>Mucorales</taxon>
        <taxon>Mucorineae</taxon>
        <taxon>Mucoraceae</taxon>
        <taxon>Mucor</taxon>
    </lineage>
</organism>
<sequence length="185" mass="19045">MRAFSTLIIAAALALSANAAALDKRAVSAPVQLCIDDINSVAAQLAIVKADVDSFTRSAGYSGALAVHNKEQVLETRLKKAGTDCCAVAGTVTSEEADAVIATVNTLVPQVSAALSAIVTKKPEFDAILLATSLVKTDIKNLDTQTKTLDTCLIAKTPASHLTAANALVTQINNSFASAKTAYGI</sequence>
<gene>
    <name evidence="2" type="ORF">MUCCIDRAFT_166851</name>
    <name evidence="3" type="ORF">MUCCIDRAFT_166852</name>
</gene>